<organism evidence="18 19">
    <name type="scientific">Solemya velesiana gill symbiont</name>
    <dbReference type="NCBI Taxonomy" id="1918948"/>
    <lineage>
        <taxon>Bacteria</taxon>
        <taxon>Pseudomonadati</taxon>
        <taxon>Pseudomonadota</taxon>
        <taxon>Gammaproteobacteria</taxon>
        <taxon>sulfur-oxidizing symbionts</taxon>
    </lineage>
</organism>
<dbReference type="GO" id="GO:0006289">
    <property type="term" value="P:nucleotide-excision repair"/>
    <property type="evidence" value="ECO:0007669"/>
    <property type="project" value="InterPro"/>
</dbReference>
<feature type="domain" description="ABC transporter" evidence="17">
    <location>
        <begin position="615"/>
        <end position="949"/>
    </location>
</feature>
<dbReference type="PROSITE" id="PS00211">
    <property type="entry name" value="ABC_TRANSPORTER_1"/>
    <property type="match status" value="3"/>
</dbReference>
<dbReference type="PANTHER" id="PTHR43152:SF3">
    <property type="entry name" value="UVRABC SYSTEM PROTEIN A"/>
    <property type="match status" value="1"/>
</dbReference>
<dbReference type="Pfam" id="PF17760">
    <property type="entry name" value="UvrA_inter"/>
    <property type="match status" value="2"/>
</dbReference>
<dbReference type="InterPro" id="IPR041552">
    <property type="entry name" value="UvrA_DNA-bd"/>
</dbReference>
<evidence type="ECO:0000256" key="12">
    <source>
        <dbReference type="ARBA" id="ARBA00023125"/>
    </source>
</evidence>
<dbReference type="GO" id="GO:0009380">
    <property type="term" value="C:excinuclease repair complex"/>
    <property type="evidence" value="ECO:0007669"/>
    <property type="project" value="InterPro"/>
</dbReference>
<keyword evidence="2" id="KW-0963">Cytoplasm</keyword>
<keyword evidence="8" id="KW-0863">Zinc-finger</keyword>
<keyword evidence="10" id="KW-0067">ATP-binding</keyword>
<evidence type="ECO:0000256" key="11">
    <source>
        <dbReference type="ARBA" id="ARBA00022881"/>
    </source>
</evidence>
<keyword evidence="7" id="KW-0228">DNA excision</keyword>
<dbReference type="EMBL" id="MPRJ01000005">
    <property type="protein sequence ID" value="OOZ37656.1"/>
    <property type="molecule type" value="Genomic_DNA"/>
</dbReference>
<dbReference type="Gene3D" id="3.40.50.300">
    <property type="entry name" value="P-loop containing nucleotide triphosphate hydrolases"/>
    <property type="match status" value="5"/>
</dbReference>
<feature type="domain" description="ABC transporter" evidence="17">
    <location>
        <begin position="1494"/>
        <end position="1836"/>
    </location>
</feature>
<dbReference type="InterPro" id="IPR004602">
    <property type="entry name" value="UvrA"/>
</dbReference>
<protein>
    <recommendedName>
        <fullName evidence="15">UvrABC system protein A</fullName>
    </recommendedName>
    <alternativeName>
        <fullName evidence="16">Excinuclease ABC subunit A</fullName>
    </alternativeName>
</protein>
<keyword evidence="5" id="KW-0547">Nucleotide-binding</keyword>
<keyword evidence="11" id="KW-0267">Excision nuclease</keyword>
<evidence type="ECO:0000256" key="9">
    <source>
        <dbReference type="ARBA" id="ARBA00022833"/>
    </source>
</evidence>
<keyword evidence="12" id="KW-0238">DNA-binding</keyword>
<dbReference type="InterPro" id="IPR013815">
    <property type="entry name" value="ATP_grasp_subdomain_1"/>
</dbReference>
<keyword evidence="13" id="KW-0234">DNA repair</keyword>
<gene>
    <name evidence="18" type="ORF">BOW51_01340</name>
</gene>
<dbReference type="GO" id="GO:0004518">
    <property type="term" value="F:nuclease activity"/>
    <property type="evidence" value="ECO:0007669"/>
    <property type="project" value="UniProtKB-KW"/>
</dbReference>
<dbReference type="RefSeq" id="WP_078485729.1">
    <property type="nucleotide sequence ID" value="NZ_MPRJ01000005.1"/>
</dbReference>
<reference evidence="18 19" key="1">
    <citation type="submission" date="2016-11" db="EMBL/GenBank/DDBJ databases">
        <title>Mixed transmission modes and dynamic genome evolution in an obligate animal-bacterial symbiosis.</title>
        <authorList>
            <person name="Russell S.L."/>
            <person name="Corbett-Detig R.B."/>
            <person name="Cavanaugh C.M."/>
        </authorList>
    </citation>
    <scope>NUCLEOTIDE SEQUENCE [LARGE SCALE GENOMIC DNA]</scope>
    <source>
        <strain evidence="18">Se-Cadez</strain>
    </source>
</reference>
<name>A0A1T2KY57_9GAMM</name>
<accession>A0A1T2KY57</accession>
<evidence type="ECO:0000256" key="15">
    <source>
        <dbReference type="ARBA" id="ARBA00039316"/>
    </source>
</evidence>
<dbReference type="GO" id="GO:0008270">
    <property type="term" value="F:zinc ion binding"/>
    <property type="evidence" value="ECO:0007669"/>
    <property type="project" value="UniProtKB-KW"/>
</dbReference>
<dbReference type="PROSITE" id="PS50893">
    <property type="entry name" value="ABC_TRANSPORTER_2"/>
    <property type="match status" value="4"/>
</dbReference>
<evidence type="ECO:0000256" key="8">
    <source>
        <dbReference type="ARBA" id="ARBA00022771"/>
    </source>
</evidence>
<dbReference type="GO" id="GO:0005737">
    <property type="term" value="C:cytoplasm"/>
    <property type="evidence" value="ECO:0007669"/>
    <property type="project" value="UniProtKB-SubCell"/>
</dbReference>
<keyword evidence="3" id="KW-0479">Metal-binding</keyword>
<keyword evidence="19" id="KW-1185">Reference proteome</keyword>
<evidence type="ECO:0000256" key="14">
    <source>
        <dbReference type="ARBA" id="ARBA00038000"/>
    </source>
</evidence>
<dbReference type="Gene3D" id="1.20.1580.10">
    <property type="entry name" value="ABC transporter ATPase like domain"/>
    <property type="match status" value="3"/>
</dbReference>
<keyword evidence="9" id="KW-0862">Zinc</keyword>
<dbReference type="SMART" id="SM00382">
    <property type="entry name" value="AAA"/>
    <property type="match status" value="3"/>
</dbReference>
<evidence type="ECO:0000313" key="19">
    <source>
        <dbReference type="Proteomes" id="UP000190896"/>
    </source>
</evidence>
<dbReference type="Proteomes" id="UP000190896">
    <property type="component" value="Unassembled WGS sequence"/>
</dbReference>
<dbReference type="InterPro" id="IPR017871">
    <property type="entry name" value="ABC_transporter-like_CS"/>
</dbReference>
<proteinExistence type="inferred from homology"/>
<dbReference type="InterPro" id="IPR027417">
    <property type="entry name" value="P-loop_NTPase"/>
</dbReference>
<evidence type="ECO:0000259" key="17">
    <source>
        <dbReference type="PROSITE" id="PS50893"/>
    </source>
</evidence>
<evidence type="ECO:0000313" key="18">
    <source>
        <dbReference type="EMBL" id="OOZ37656.1"/>
    </source>
</evidence>
<comment type="caution">
    <text evidence="18">The sequence shown here is derived from an EMBL/GenBank/DDBJ whole genome shotgun (WGS) entry which is preliminary data.</text>
</comment>
<evidence type="ECO:0000256" key="5">
    <source>
        <dbReference type="ARBA" id="ARBA00022741"/>
    </source>
</evidence>
<sequence>MSNDVIRIKNAHQNNLKNLDMELPLGELIVVTGVSGSGKSSLAFDTVYAEGQRRYVETFSPYARQFLDRMDRPRVDRIEGIPPAIAIDQTNPVRTSRSTVGTMTELNDHIKLLFARASRLFCRGCGREVTRDTPQSIADQLIESHEGTRGIITFPIKVPHNFTTEEIKALLAQQGYTRIHSESPERLEVVQDRVRIGEERRDRLTESLESALEKGQGFIAIYPLDEERNPGPALNFSEDLHCPDCDIHYQDPLPNHFSFNSPLGACDSCRGFGRTMGVDYDLVIPDEHKSLVEGAIKPFQTGRAQKCQEDLMAAAARHGVPVDLPWNELSEEQRRWVIEGEGEWDGSGRWYGVQRFFDFLETKSYKMHIRVLLSKYRAYDSCATCGGARLKDPSLDYRVGSLEDADRALDPGRRFRQNSIGMLRETWERLPGLNIHDLMCLPLSKLMAFCQEIALPPDLGEASDLLMEEITARLSYLCEVGLGYLTLDRQSRTLSGGEVQRINLTTALGTSLVNTLFVLDEPSIGLHPRDIDRINGVLRRLRDSGNSLLVVEHDPQIMLAADRILDIGPGPGEKGGQITFFGTPPELVKSEHSLTADYLGGRKQVSPQQEADIPDDENDYIEVINATEHNLKGIDVRIPLNRLVCITGVSGSGKSTLINDTLYNALAKLKGSPKEPAGAHDTILGHEHVQEVVILDQSPIGKTSRSNPASYVGGLDAIRKLFAKTPLAKERGYTAGTFSFNSGNGRCPTCSGSGFEHVEMQFLSDVYLRCPDCNGSRYRGEVLEARIEDKSVADVLGMTVTEALTFFSGNTEVRRALEPLEAVGLSYLRLGQPVPTLSGGEAQRLKLAGYLAKAKGGKQRKGPILFLLDEPTTGLHFDDIATLLQAFHRLLVRGHSLLVIEHNLDVIRAADWIIDLGPEGGDGGGEIICEGTPMEVTIHSLSHTGKALREYAESMAAIKQSVDTLPSGRSIAKASNTIEIRHAREHNLRNINIEIPRNKFTVITGVSGSGKSTIAFDILFNEGQRRYLESLNAYARQFVQPASRPDVDAIFGIPPTVAIEQRISRGGHKSTVATMTEIYHFLRLLFVKLGIQYCPDCQVPIQPQSREEIFAHVLRSYRNQRIAVMAPLIVHRKGIYNDQAKWADRKGYAFLRVDGEPAPTHDWPALDRYREHNIDLPIGEIDVSPRTEDELQALLDSALNHGKGVVRIISLDTETPSGSGEGWSGEERSYSTQRTCPDCGTGFEEPDPRLFSYNSKHGWCPDCYGTGAVLVDFDPEQSGEEDQWLTVEEETEVCPTCEGTRLRPEALAIFFQDWSITDYAACSVDEAAEVFNQLQLSGRELAIGRDLLSEIRNRLDFLREVGLGYLTLERAAPTLSGGEAQRIRLAAQLGSNLQGVCYILDEPTIGLHPRDNRMLLDTLGKLEGKGNTVVVVEHDEETIRRAEHLVDIGPSAGVQGGRVVAEGSIDNLMENPESLTGKFLAEPLQHPLMPRRPVKAEHYLEVKKAQLNNLDNLDIRIPLNRLVCVTGVSGSGKSTLIREVLASNLKHLLEQKRTKGKKGKARLQGCSALKGGEQLERIFEVDQTPIGKTPRSCPATYIGFWDQIRKLFAATGEARIHGWDAGRFSFNTKHGRCDACDGQGVKKVEMSFLPNVKMVCDACGGKRFNPETLSIHYKGKSIGDVLNMSADEAVEHFEAHPAIHHALTLLQDVGLGYITFGQQSPTLSGGEAQRIKLVTELAKAKPSLRRKPAPTLYVLDEPTVGLHMADVVKLIRVLHRLVESGHSVVVIEHNLDVIAEADWIIDMGPEGGAAGGEVVAEGRPEKIARATKRSQTGKALAEFLSGQ</sequence>
<dbReference type="Gene3D" id="3.30.1490.20">
    <property type="entry name" value="ATP-grasp fold, A domain"/>
    <property type="match status" value="1"/>
</dbReference>
<dbReference type="GO" id="GO:0003677">
    <property type="term" value="F:DNA binding"/>
    <property type="evidence" value="ECO:0007669"/>
    <property type="project" value="UniProtKB-KW"/>
</dbReference>
<dbReference type="InterPro" id="IPR003439">
    <property type="entry name" value="ABC_transporter-like_ATP-bd"/>
</dbReference>
<comment type="subcellular location">
    <subcellularLocation>
        <location evidence="1">Cytoplasm</location>
    </subcellularLocation>
</comment>
<evidence type="ECO:0000256" key="13">
    <source>
        <dbReference type="ARBA" id="ARBA00023204"/>
    </source>
</evidence>
<dbReference type="GO" id="GO:0016887">
    <property type="term" value="F:ATP hydrolysis activity"/>
    <property type="evidence" value="ECO:0007669"/>
    <property type="project" value="InterPro"/>
</dbReference>
<dbReference type="InterPro" id="IPR003593">
    <property type="entry name" value="AAA+_ATPase"/>
</dbReference>
<evidence type="ECO:0000256" key="10">
    <source>
        <dbReference type="ARBA" id="ARBA00022840"/>
    </source>
</evidence>
<dbReference type="NCBIfam" id="TIGR00630">
    <property type="entry name" value="uvra"/>
    <property type="match status" value="2"/>
</dbReference>
<evidence type="ECO:0000256" key="1">
    <source>
        <dbReference type="ARBA" id="ARBA00004496"/>
    </source>
</evidence>
<evidence type="ECO:0000256" key="7">
    <source>
        <dbReference type="ARBA" id="ARBA00022769"/>
    </source>
</evidence>
<evidence type="ECO:0000256" key="2">
    <source>
        <dbReference type="ARBA" id="ARBA00022490"/>
    </source>
</evidence>
<dbReference type="PANTHER" id="PTHR43152">
    <property type="entry name" value="UVRABC SYSTEM PROTEIN A"/>
    <property type="match status" value="1"/>
</dbReference>
<feature type="domain" description="ABC transporter" evidence="17">
    <location>
        <begin position="1178"/>
        <end position="1481"/>
    </location>
</feature>
<dbReference type="InterPro" id="IPR041102">
    <property type="entry name" value="UvrA_inter"/>
</dbReference>
<dbReference type="GO" id="GO:0005524">
    <property type="term" value="F:ATP binding"/>
    <property type="evidence" value="ECO:0007669"/>
    <property type="project" value="UniProtKB-KW"/>
</dbReference>
<dbReference type="Gene3D" id="1.10.8.280">
    <property type="entry name" value="ABC transporter ATPase domain-like"/>
    <property type="match status" value="1"/>
</dbReference>
<feature type="domain" description="ABC transporter" evidence="17">
    <location>
        <begin position="354"/>
        <end position="594"/>
    </location>
</feature>
<keyword evidence="6" id="KW-0227">DNA damage</keyword>
<dbReference type="OrthoDB" id="9809851at2"/>
<evidence type="ECO:0000256" key="6">
    <source>
        <dbReference type="ARBA" id="ARBA00022763"/>
    </source>
</evidence>
<dbReference type="Gene3D" id="3.30.190.20">
    <property type="match status" value="1"/>
</dbReference>
<dbReference type="Pfam" id="PF17755">
    <property type="entry name" value="UvrA_DNA-bind"/>
    <property type="match status" value="1"/>
</dbReference>
<evidence type="ECO:0000256" key="3">
    <source>
        <dbReference type="ARBA" id="ARBA00022723"/>
    </source>
</evidence>
<keyword evidence="4" id="KW-0677">Repeat</keyword>
<comment type="similarity">
    <text evidence="14">Belongs to the ABC transporter superfamily. UvrA family.</text>
</comment>
<evidence type="ECO:0000256" key="16">
    <source>
        <dbReference type="ARBA" id="ARBA00042156"/>
    </source>
</evidence>
<dbReference type="SUPFAM" id="SSF52540">
    <property type="entry name" value="P-loop containing nucleoside triphosphate hydrolases"/>
    <property type="match status" value="4"/>
</dbReference>
<evidence type="ECO:0000256" key="4">
    <source>
        <dbReference type="ARBA" id="ARBA00022737"/>
    </source>
</evidence>